<feature type="region of interest" description="Disordered" evidence="1">
    <location>
        <begin position="165"/>
        <end position="192"/>
    </location>
</feature>
<feature type="compositionally biased region" description="Polar residues" evidence="1">
    <location>
        <begin position="259"/>
        <end position="269"/>
    </location>
</feature>
<dbReference type="AlphaFoldDB" id="A0A934T497"/>
<comment type="caution">
    <text evidence="2">The sequence shown here is derived from an EMBL/GenBank/DDBJ whole genome shotgun (WGS) entry which is preliminary data.</text>
</comment>
<evidence type="ECO:0000313" key="3">
    <source>
        <dbReference type="Proteomes" id="UP000622890"/>
    </source>
</evidence>
<name>A0A934T497_9BURK</name>
<sequence length="458" mass="51348">MPTEITTSVHTTPIKWNEDEWNKIAVQLYQLKGTHALASEGVNDIKAKDVFEAQNVLPAERRRKQISIAQGFQQIRERLRGLFERVQKENFLRTTTAAQTKASRRDTTPAVVQALTDVLIEEPHALHTANRDRFAEGSLVPHDANDEAGHTRTFEEGRVVDVRPGHEAEAHPSRKAVEQRVEGSPQSATIAPATSAPDLENVRSPISVENYGGRLTRQAEQSTPNLTELARPFVAMACEELARALVQAFTGHERFSSPPKLQTATVRTTRQFEEPGYRRNPQRPSSDIHAQRTDDDPRAGRADEIEARDDEVGYPTEVQPLFDPKLPPSANSDFKPMIGLVATRGHEYEDLQLLYPQLRFSIVPVEGIRGPEAFQNCQRVIGLREEVPQATEEVLKRTLGYRYVWLRGGVDRVREQLDAWLANPSSMQTGPRAAGPRGDKVLRQGNGKKRAKWPPRVA</sequence>
<reference evidence="2" key="1">
    <citation type="submission" date="2021-01" db="EMBL/GenBank/DDBJ databases">
        <title>Genome sequence of strain Noviherbaspirillum sp. DKR-6.</title>
        <authorList>
            <person name="Chaudhary D.K."/>
        </authorList>
    </citation>
    <scope>NUCLEOTIDE SEQUENCE</scope>
    <source>
        <strain evidence="2">DKR-6</strain>
    </source>
</reference>
<dbReference type="EMBL" id="JAEPBG010000041">
    <property type="protein sequence ID" value="MBK4739163.1"/>
    <property type="molecule type" value="Genomic_DNA"/>
</dbReference>
<feature type="compositionally biased region" description="Basic residues" evidence="1">
    <location>
        <begin position="446"/>
        <end position="458"/>
    </location>
</feature>
<feature type="compositionally biased region" description="Basic and acidic residues" evidence="1">
    <location>
        <begin position="165"/>
        <end position="181"/>
    </location>
</feature>
<feature type="region of interest" description="Disordered" evidence="1">
    <location>
        <begin position="253"/>
        <end position="299"/>
    </location>
</feature>
<feature type="compositionally biased region" description="Basic and acidic residues" evidence="1">
    <location>
        <begin position="289"/>
        <end position="299"/>
    </location>
</feature>
<feature type="region of interest" description="Disordered" evidence="1">
    <location>
        <begin position="424"/>
        <end position="458"/>
    </location>
</feature>
<organism evidence="2 3">
    <name type="scientific">Noviherbaspirillum pedocola</name>
    <dbReference type="NCBI Taxonomy" id="2801341"/>
    <lineage>
        <taxon>Bacteria</taxon>
        <taxon>Pseudomonadati</taxon>
        <taxon>Pseudomonadota</taxon>
        <taxon>Betaproteobacteria</taxon>
        <taxon>Burkholderiales</taxon>
        <taxon>Oxalobacteraceae</taxon>
        <taxon>Noviherbaspirillum</taxon>
    </lineage>
</organism>
<proteinExistence type="predicted"/>
<dbReference type="RefSeq" id="WP_200598531.1">
    <property type="nucleotide sequence ID" value="NZ_JAEPBG010000041.1"/>
</dbReference>
<evidence type="ECO:0000313" key="2">
    <source>
        <dbReference type="EMBL" id="MBK4739163.1"/>
    </source>
</evidence>
<protein>
    <submittedName>
        <fullName evidence="2">Uncharacterized protein</fullName>
    </submittedName>
</protein>
<gene>
    <name evidence="2" type="ORF">JJB74_31585</name>
</gene>
<dbReference type="Proteomes" id="UP000622890">
    <property type="component" value="Unassembled WGS sequence"/>
</dbReference>
<keyword evidence="3" id="KW-1185">Reference proteome</keyword>
<accession>A0A934T497</accession>
<evidence type="ECO:0000256" key="1">
    <source>
        <dbReference type="SAM" id="MobiDB-lite"/>
    </source>
</evidence>